<dbReference type="Proteomes" id="UP001464891">
    <property type="component" value="Unassembled WGS sequence"/>
</dbReference>
<feature type="transmembrane region" description="Helical" evidence="1">
    <location>
        <begin position="190"/>
        <end position="212"/>
    </location>
</feature>
<keyword evidence="1" id="KW-1133">Transmembrane helix</keyword>
<keyword evidence="4" id="KW-1185">Reference proteome</keyword>
<evidence type="ECO:0000259" key="2">
    <source>
        <dbReference type="Pfam" id="PF25231"/>
    </source>
</evidence>
<comment type="caution">
    <text evidence="3">The sequence shown here is derived from an EMBL/GenBank/DDBJ whole genome shotgun (WGS) entry which is preliminary data.</text>
</comment>
<evidence type="ECO:0000313" key="4">
    <source>
        <dbReference type="Proteomes" id="UP001464891"/>
    </source>
</evidence>
<evidence type="ECO:0000313" key="3">
    <source>
        <dbReference type="EMBL" id="MEP0818130.1"/>
    </source>
</evidence>
<organism evidence="3 4">
    <name type="scientific">Trichocoleus desertorum GB2-A4</name>
    <dbReference type="NCBI Taxonomy" id="2933944"/>
    <lineage>
        <taxon>Bacteria</taxon>
        <taxon>Bacillati</taxon>
        <taxon>Cyanobacteriota</taxon>
        <taxon>Cyanophyceae</taxon>
        <taxon>Leptolyngbyales</taxon>
        <taxon>Trichocoleusaceae</taxon>
        <taxon>Trichocoleus</taxon>
    </lineage>
</organism>
<protein>
    <submittedName>
        <fullName evidence="3">DUF975 domain-containing protein</fullName>
    </submittedName>
</protein>
<dbReference type="InterPro" id="IPR057169">
    <property type="entry name" value="DUF7847"/>
</dbReference>
<feature type="transmembrane region" description="Helical" evidence="1">
    <location>
        <begin position="133"/>
        <end position="157"/>
    </location>
</feature>
<accession>A0ABV0J8N1</accession>
<name>A0ABV0J8N1_9CYAN</name>
<dbReference type="Pfam" id="PF25231">
    <property type="entry name" value="DUF7847"/>
    <property type="match status" value="1"/>
</dbReference>
<proteinExistence type="predicted"/>
<feature type="transmembrane region" description="Helical" evidence="1">
    <location>
        <begin position="232"/>
        <end position="256"/>
    </location>
</feature>
<feature type="transmembrane region" description="Helical" evidence="1">
    <location>
        <begin position="35"/>
        <end position="54"/>
    </location>
</feature>
<dbReference type="EMBL" id="JAMPKM010000007">
    <property type="protein sequence ID" value="MEP0818130.1"/>
    <property type="molecule type" value="Genomic_DNA"/>
</dbReference>
<feature type="domain" description="DUF7847" evidence="2">
    <location>
        <begin position="91"/>
        <end position="266"/>
    </location>
</feature>
<keyword evidence="1" id="KW-0812">Transmembrane</keyword>
<gene>
    <name evidence="3" type="ORF">NC998_13595</name>
</gene>
<keyword evidence="1" id="KW-0472">Membrane</keyword>
<evidence type="ECO:0000256" key="1">
    <source>
        <dbReference type="SAM" id="Phobius"/>
    </source>
</evidence>
<sequence>MSSPNLNPGGPMRPLSIGNVVSASFRLYSSHLKQYFGIACKAYLWVLVPVYGWAKYSALSASISRLAFGELVNQPESTNTAEQRTNARKWSFLLAGLFVGLLALGIVLACSIVLGVAVGILAFVIGAALGNSVLAAVVGGIFVVIAVLAFTVGLLWISARFLVVEVPLALEDNMTASKAISRSWDLSQGLIWQLVGVVSVAFLITIPIQLLFQVVISVLQAALGQDSVADSALSVIFSVLILSLSLLSGMIIMPFWQALKAVVYYDLRSRREGLGLKLRDR</sequence>
<feature type="transmembrane region" description="Helical" evidence="1">
    <location>
        <begin position="94"/>
        <end position="127"/>
    </location>
</feature>
<reference evidence="3 4" key="1">
    <citation type="submission" date="2022-04" db="EMBL/GenBank/DDBJ databases">
        <title>Positive selection, recombination, and allopatry shape intraspecific diversity of widespread and dominant cyanobacteria.</title>
        <authorList>
            <person name="Wei J."/>
            <person name="Shu W."/>
            <person name="Hu C."/>
        </authorList>
    </citation>
    <scope>NUCLEOTIDE SEQUENCE [LARGE SCALE GENOMIC DNA]</scope>
    <source>
        <strain evidence="3 4">GB2-A4</strain>
    </source>
</reference>
<dbReference type="RefSeq" id="WP_199298894.1">
    <property type="nucleotide sequence ID" value="NZ_JAMPKM010000007.1"/>
</dbReference>